<dbReference type="AlphaFoldDB" id="A0ABD1T6P2"/>
<dbReference type="Proteomes" id="UP001604277">
    <property type="component" value="Unassembled WGS sequence"/>
</dbReference>
<name>A0ABD1T6P2_9LAMI</name>
<gene>
    <name evidence="2" type="ORF">Fot_32048</name>
</gene>
<proteinExistence type="predicted"/>
<feature type="region of interest" description="Disordered" evidence="1">
    <location>
        <begin position="114"/>
        <end position="145"/>
    </location>
</feature>
<organism evidence="2 3">
    <name type="scientific">Forsythia ovata</name>
    <dbReference type="NCBI Taxonomy" id="205694"/>
    <lineage>
        <taxon>Eukaryota</taxon>
        <taxon>Viridiplantae</taxon>
        <taxon>Streptophyta</taxon>
        <taxon>Embryophyta</taxon>
        <taxon>Tracheophyta</taxon>
        <taxon>Spermatophyta</taxon>
        <taxon>Magnoliopsida</taxon>
        <taxon>eudicotyledons</taxon>
        <taxon>Gunneridae</taxon>
        <taxon>Pentapetalae</taxon>
        <taxon>asterids</taxon>
        <taxon>lamiids</taxon>
        <taxon>Lamiales</taxon>
        <taxon>Oleaceae</taxon>
        <taxon>Forsythieae</taxon>
        <taxon>Forsythia</taxon>
    </lineage>
</organism>
<feature type="compositionally biased region" description="Acidic residues" evidence="1">
    <location>
        <begin position="118"/>
        <end position="132"/>
    </location>
</feature>
<accession>A0ABD1T6P2</accession>
<evidence type="ECO:0000313" key="3">
    <source>
        <dbReference type="Proteomes" id="UP001604277"/>
    </source>
</evidence>
<reference evidence="3" key="1">
    <citation type="submission" date="2024-07" db="EMBL/GenBank/DDBJ databases">
        <title>Two chromosome-level genome assemblies of Korean endemic species Abeliophyllum distichum and Forsythia ovata (Oleaceae).</title>
        <authorList>
            <person name="Jang H."/>
        </authorList>
    </citation>
    <scope>NUCLEOTIDE SEQUENCE [LARGE SCALE GENOMIC DNA]</scope>
</reference>
<evidence type="ECO:0000313" key="2">
    <source>
        <dbReference type="EMBL" id="KAL2508401.1"/>
    </source>
</evidence>
<keyword evidence="3" id="KW-1185">Reference proteome</keyword>
<sequence length="145" mass="16421">MTLLIVDNLDMFYDYPWSKICYQALFRSLGRGWMKKVEVAKNMGSKKMSYTLYDIFVAIQLHIYSTLCSNAEENEQSYVATIVLLQDKSITELDAISCDVVELQDALLQAQVDAKNDEAEDTNDDVNAEDSENIMGSEDSLDQIP</sequence>
<evidence type="ECO:0008006" key="4">
    <source>
        <dbReference type="Google" id="ProtNLM"/>
    </source>
</evidence>
<comment type="caution">
    <text evidence="2">The sequence shown here is derived from an EMBL/GenBank/DDBJ whole genome shotgun (WGS) entry which is preliminary data.</text>
</comment>
<protein>
    <recommendedName>
        <fullName evidence="4">DUF1985 domain-containing protein</fullName>
    </recommendedName>
</protein>
<dbReference type="EMBL" id="JBFOLJ010000009">
    <property type="protein sequence ID" value="KAL2508401.1"/>
    <property type="molecule type" value="Genomic_DNA"/>
</dbReference>
<evidence type="ECO:0000256" key="1">
    <source>
        <dbReference type="SAM" id="MobiDB-lite"/>
    </source>
</evidence>